<feature type="transmembrane region" description="Helical" evidence="2">
    <location>
        <begin position="248"/>
        <end position="269"/>
    </location>
</feature>
<keyword evidence="2" id="KW-1133">Transmembrane helix</keyword>
<dbReference type="RefSeq" id="WP_205213698.1">
    <property type="nucleotide sequence ID" value="NZ_JAFFZP010000016.1"/>
</dbReference>
<protein>
    <submittedName>
        <fullName evidence="3">Uncharacterized protein</fullName>
    </submittedName>
</protein>
<keyword evidence="4" id="KW-1185">Reference proteome</keyword>
<feature type="region of interest" description="Disordered" evidence="1">
    <location>
        <begin position="221"/>
        <end position="242"/>
    </location>
</feature>
<evidence type="ECO:0000313" key="3">
    <source>
        <dbReference type="EMBL" id="MBN0988004.1"/>
    </source>
</evidence>
<evidence type="ECO:0000313" key="4">
    <source>
        <dbReference type="Proteomes" id="UP000760472"/>
    </source>
</evidence>
<dbReference type="EMBL" id="JAFFZP010000016">
    <property type="protein sequence ID" value="MBN0988004.1"/>
    <property type="molecule type" value="Genomic_DNA"/>
</dbReference>
<organism evidence="3 4">
    <name type="scientific">Amphritea pacifica</name>
    <dbReference type="NCBI Taxonomy" id="2811233"/>
    <lineage>
        <taxon>Bacteria</taxon>
        <taxon>Pseudomonadati</taxon>
        <taxon>Pseudomonadota</taxon>
        <taxon>Gammaproteobacteria</taxon>
        <taxon>Oceanospirillales</taxon>
        <taxon>Oceanospirillaceae</taxon>
        <taxon>Amphritea</taxon>
    </lineage>
</organism>
<evidence type="ECO:0000256" key="1">
    <source>
        <dbReference type="SAM" id="MobiDB-lite"/>
    </source>
</evidence>
<reference evidence="3 4" key="1">
    <citation type="submission" date="2021-02" db="EMBL/GenBank/DDBJ databases">
        <title>A novel species of genus Amphritea isolated from a fishpond in China.</title>
        <authorList>
            <person name="Lu H."/>
        </authorList>
    </citation>
    <scope>NUCLEOTIDE SEQUENCE [LARGE SCALE GENOMIC DNA]</scope>
    <source>
        <strain evidence="3 4">RP18W</strain>
    </source>
</reference>
<keyword evidence="2" id="KW-0812">Transmembrane</keyword>
<keyword evidence="2" id="KW-0472">Membrane</keyword>
<sequence length="274" mass="30689">MPSYEIKGKGKDTGRTRKRIFTAQNEEEARQLAEADGTLVKEITEIPPDPPTERQLDYAKDLGISIPSNATKDDLSDLISLKVDRDKPSTERHKKFGRMYGLEFTDYIGKKSLFSRIQAALVVPGREKELLSWFTFRVYRELVGGSDNASISGPDDPIIEEIANELARDEKIIKSARRYEGRELIWFGEWTSPDGYVHTGGSNRTAAYKQASLLLKERARFPEKPQKRSSSSVQQRSRNTNATSESKGCLSVVVIALAIPAALLTVAWIGDYFA</sequence>
<proteinExistence type="predicted"/>
<dbReference type="Proteomes" id="UP000760472">
    <property type="component" value="Unassembled WGS sequence"/>
</dbReference>
<accession>A0ABS2W8H2</accession>
<gene>
    <name evidence="3" type="ORF">JW498_11565</name>
</gene>
<name>A0ABS2W8H2_9GAMM</name>
<evidence type="ECO:0000256" key="2">
    <source>
        <dbReference type="SAM" id="Phobius"/>
    </source>
</evidence>
<feature type="compositionally biased region" description="Low complexity" evidence="1">
    <location>
        <begin position="228"/>
        <end position="238"/>
    </location>
</feature>
<comment type="caution">
    <text evidence="3">The sequence shown here is derived from an EMBL/GenBank/DDBJ whole genome shotgun (WGS) entry which is preliminary data.</text>
</comment>